<proteinExistence type="predicted"/>
<comment type="caution">
    <text evidence="2">The sequence shown here is derived from an EMBL/GenBank/DDBJ whole genome shotgun (WGS) entry which is preliminary data.</text>
</comment>
<dbReference type="GO" id="GO:0009099">
    <property type="term" value="P:L-valine biosynthetic process"/>
    <property type="evidence" value="ECO:0007669"/>
    <property type="project" value="TreeGrafter"/>
</dbReference>
<gene>
    <name evidence="2" type="ORF">B1A_16933</name>
</gene>
<dbReference type="AlphaFoldDB" id="T0Z520"/>
<reference evidence="2" key="1">
    <citation type="submission" date="2013-08" db="EMBL/GenBank/DDBJ databases">
        <authorList>
            <person name="Mendez C."/>
            <person name="Richter M."/>
            <person name="Ferrer M."/>
            <person name="Sanchez J."/>
        </authorList>
    </citation>
    <scope>NUCLEOTIDE SEQUENCE</scope>
</reference>
<dbReference type="InterPro" id="IPR045865">
    <property type="entry name" value="ACT-like_dom_sf"/>
</dbReference>
<dbReference type="GO" id="GO:1990610">
    <property type="term" value="F:acetolactate synthase regulator activity"/>
    <property type="evidence" value="ECO:0007669"/>
    <property type="project" value="InterPro"/>
</dbReference>
<dbReference type="NCBIfam" id="TIGR00119">
    <property type="entry name" value="acolac_sm"/>
    <property type="match status" value="1"/>
</dbReference>
<evidence type="ECO:0000313" key="2">
    <source>
        <dbReference type="EMBL" id="EQD39272.1"/>
    </source>
</evidence>
<accession>T0Z520</accession>
<dbReference type="InterPro" id="IPR019455">
    <property type="entry name" value="Acetolactate_synth_ssu_C"/>
</dbReference>
<evidence type="ECO:0000259" key="1">
    <source>
        <dbReference type="Pfam" id="PF10369"/>
    </source>
</evidence>
<sequence>LEQITKQLHKLINVIKITEIDPRDSVEQELLLAVVAADTQSRSQILELAGIFGAKVLDVGLERLTLALADTPEKLDDFSELIKVFGIVEVQRTGRVALTKLTRSSSRGGISKGKAS</sequence>
<dbReference type="EMBL" id="AUZX01012448">
    <property type="protein sequence ID" value="EQD39272.1"/>
    <property type="molecule type" value="Genomic_DNA"/>
</dbReference>
<organism evidence="2">
    <name type="scientific">mine drainage metagenome</name>
    <dbReference type="NCBI Taxonomy" id="410659"/>
    <lineage>
        <taxon>unclassified sequences</taxon>
        <taxon>metagenomes</taxon>
        <taxon>ecological metagenomes</taxon>
    </lineage>
</organism>
<dbReference type="Gene3D" id="3.30.70.260">
    <property type="match status" value="1"/>
</dbReference>
<dbReference type="PANTHER" id="PTHR30239:SF0">
    <property type="entry name" value="ACETOLACTATE SYNTHASE SMALL SUBUNIT 1, CHLOROPLASTIC"/>
    <property type="match status" value="1"/>
</dbReference>
<dbReference type="GO" id="GO:0005829">
    <property type="term" value="C:cytosol"/>
    <property type="evidence" value="ECO:0007669"/>
    <property type="project" value="TreeGrafter"/>
</dbReference>
<dbReference type="Pfam" id="PF10369">
    <property type="entry name" value="ALS_ss_C"/>
    <property type="match status" value="1"/>
</dbReference>
<feature type="domain" description="Acetolactate synthase small subunit C-terminal" evidence="1">
    <location>
        <begin position="28"/>
        <end position="100"/>
    </location>
</feature>
<dbReference type="EC" id="2.2.1.6" evidence="2"/>
<dbReference type="InterPro" id="IPR004789">
    <property type="entry name" value="Acetalactate_synth_ssu"/>
</dbReference>
<dbReference type="SUPFAM" id="SSF55021">
    <property type="entry name" value="ACT-like"/>
    <property type="match status" value="1"/>
</dbReference>
<feature type="non-terminal residue" evidence="2">
    <location>
        <position position="1"/>
    </location>
</feature>
<keyword evidence="2" id="KW-0808">Transferase</keyword>
<dbReference type="InterPro" id="IPR027271">
    <property type="entry name" value="Acetolactate_synth/TF_NikR_C"/>
</dbReference>
<dbReference type="PANTHER" id="PTHR30239">
    <property type="entry name" value="ACETOLACTATE SYNTHASE SMALL SUBUNIT"/>
    <property type="match status" value="1"/>
</dbReference>
<dbReference type="GO" id="GO:0003984">
    <property type="term" value="F:acetolactate synthase activity"/>
    <property type="evidence" value="ECO:0007669"/>
    <property type="project" value="UniProtKB-EC"/>
</dbReference>
<protein>
    <submittedName>
        <fullName evidence="2">Acetolactate synthase, small subunit</fullName>
        <ecNumber evidence="2">2.2.1.6</ecNumber>
    </submittedName>
</protein>
<reference evidence="2" key="2">
    <citation type="journal article" date="2014" name="ISME J.">
        <title>Microbial stratification in low pH oxic and suboxic macroscopic growths along an acid mine drainage.</title>
        <authorList>
            <person name="Mendez-Garcia C."/>
            <person name="Mesa V."/>
            <person name="Sprenger R.R."/>
            <person name="Richter M."/>
            <person name="Diez M.S."/>
            <person name="Solano J."/>
            <person name="Bargiela R."/>
            <person name="Golyshina O.V."/>
            <person name="Manteca A."/>
            <person name="Ramos J.L."/>
            <person name="Gallego J.R."/>
            <person name="Llorente I."/>
            <person name="Martins Dos Santos V.A."/>
            <person name="Jensen O.N."/>
            <person name="Pelaez A.I."/>
            <person name="Sanchez J."/>
            <person name="Ferrer M."/>
        </authorList>
    </citation>
    <scope>NUCLEOTIDE SEQUENCE</scope>
</reference>
<name>T0Z520_9ZZZZ</name>
<dbReference type="Gene3D" id="3.30.70.1150">
    <property type="entry name" value="ACT-like. Chain A, domain 2"/>
    <property type="match status" value="1"/>
</dbReference>
<dbReference type="GO" id="GO:0009097">
    <property type="term" value="P:isoleucine biosynthetic process"/>
    <property type="evidence" value="ECO:0007669"/>
    <property type="project" value="TreeGrafter"/>
</dbReference>